<feature type="compositionally biased region" description="Polar residues" evidence="1">
    <location>
        <begin position="250"/>
        <end position="282"/>
    </location>
</feature>
<sequence length="611" mass="67245">MMQSQAERGASVISNGDRPKPLSVEDAVGSAFVQLLAEARDQDQRNDSPNSEVIQAFVKDVRRRKKQPQGFYDDFVDLAATAAVRVLVYGSNCPEDRKDPASLTLYRRMLRLVKRASSGAPLDSVSRPQSVVESPNGLEGDRKVETIERQELLNEAYDSGYSTGFEAGVRAEAAKHQNNPTETEGTYAQGFAAGQRRLMDSEIAFAFARGQIAEQQRIRAYLDEGAIQIGQANGIPGPSLEMAAEPSEVALQTTPLDASTQDPSAQQSDLHSSKDSYFSRTDSPIRPPESTMESDTLKKSPTHPPPAFRYPEPISHGTDGHNFTPPGDPNALTENIKYIKRFPTNLLISIIAEAARQLNAVKLRIQDLEAQFRQRNPSYISQHALPNVHILHESRQEVLSAILANREQLPPMLQELRQLTRARGLRSQIRNDEGTWWEVADDLEAGLDPSSKLAQAVVALPPPGEVPIVHLVGANMNHPTWRPKYALPLQAGWELKGPDENPVWVPPGFGAQRDSLSAAKPASFHPVSVFQDGEGDKEEDDGYQKLMVEITSRVQQSDWDHSSSDEGGDDSDDAGINAAQPPPTKREASQERERPVATAASSRRTKRRRAA</sequence>
<feature type="compositionally biased region" description="Basic and acidic residues" evidence="1">
    <location>
        <begin position="584"/>
        <end position="595"/>
    </location>
</feature>
<evidence type="ECO:0000313" key="2">
    <source>
        <dbReference type="EMBL" id="KAL1870188.1"/>
    </source>
</evidence>
<accession>A0ABR3X2T3</accession>
<organism evidence="2 3">
    <name type="scientific">Diaporthe australafricana</name>
    <dbReference type="NCBI Taxonomy" id="127596"/>
    <lineage>
        <taxon>Eukaryota</taxon>
        <taxon>Fungi</taxon>
        <taxon>Dikarya</taxon>
        <taxon>Ascomycota</taxon>
        <taxon>Pezizomycotina</taxon>
        <taxon>Sordariomycetes</taxon>
        <taxon>Sordariomycetidae</taxon>
        <taxon>Diaporthales</taxon>
        <taxon>Diaporthaceae</taxon>
        <taxon>Diaporthe</taxon>
    </lineage>
</organism>
<reference evidence="2 3" key="1">
    <citation type="journal article" date="2024" name="IMA Fungus">
        <title>IMA Genome - F19 : A genome assembly and annotation guide to empower mycologists, including annotated draft genome sequences of Ceratocystis pirilliformis, Diaporthe australafricana, Fusarium ophioides, Paecilomyces lecythidis, and Sporothrix stenoceras.</title>
        <authorList>
            <person name="Aylward J."/>
            <person name="Wilson A.M."/>
            <person name="Visagie C.M."/>
            <person name="Spraker J."/>
            <person name="Barnes I."/>
            <person name="Buitendag C."/>
            <person name="Ceriani C."/>
            <person name="Del Mar Angel L."/>
            <person name="du Plessis D."/>
            <person name="Fuchs T."/>
            <person name="Gasser K."/>
            <person name="Kramer D."/>
            <person name="Li W."/>
            <person name="Munsamy K."/>
            <person name="Piso A."/>
            <person name="Price J.L."/>
            <person name="Sonnekus B."/>
            <person name="Thomas C."/>
            <person name="van der Nest A."/>
            <person name="van Dijk A."/>
            <person name="van Heerden A."/>
            <person name="van Vuuren N."/>
            <person name="Yilmaz N."/>
            <person name="Duong T.A."/>
            <person name="van der Merwe N.A."/>
            <person name="Wingfield M.J."/>
            <person name="Wingfield B.D."/>
        </authorList>
    </citation>
    <scope>NUCLEOTIDE SEQUENCE [LARGE SCALE GENOMIC DNA]</scope>
    <source>
        <strain evidence="2 3">CMW 18300</strain>
    </source>
</reference>
<dbReference type="EMBL" id="JAWRVE010000038">
    <property type="protein sequence ID" value="KAL1870188.1"/>
    <property type="molecule type" value="Genomic_DNA"/>
</dbReference>
<feature type="region of interest" description="Disordered" evidence="1">
    <location>
        <begin position="1"/>
        <end position="23"/>
    </location>
</feature>
<comment type="caution">
    <text evidence="2">The sequence shown here is derived from an EMBL/GenBank/DDBJ whole genome shotgun (WGS) entry which is preliminary data.</text>
</comment>
<protein>
    <submittedName>
        <fullName evidence="2">Uncharacterized protein</fullName>
    </submittedName>
</protein>
<feature type="region of interest" description="Disordered" evidence="1">
    <location>
        <begin position="120"/>
        <end position="139"/>
    </location>
</feature>
<evidence type="ECO:0000256" key="1">
    <source>
        <dbReference type="SAM" id="MobiDB-lite"/>
    </source>
</evidence>
<gene>
    <name evidence="2" type="ORF">Daus18300_005252</name>
</gene>
<dbReference type="Proteomes" id="UP001583177">
    <property type="component" value="Unassembled WGS sequence"/>
</dbReference>
<keyword evidence="3" id="KW-1185">Reference proteome</keyword>
<name>A0ABR3X2T3_9PEZI</name>
<evidence type="ECO:0000313" key="3">
    <source>
        <dbReference type="Proteomes" id="UP001583177"/>
    </source>
</evidence>
<proteinExistence type="predicted"/>
<feature type="region of interest" description="Disordered" evidence="1">
    <location>
        <begin position="552"/>
        <end position="611"/>
    </location>
</feature>
<feature type="region of interest" description="Disordered" evidence="1">
    <location>
        <begin position="246"/>
        <end position="307"/>
    </location>
</feature>